<protein>
    <submittedName>
        <fullName evidence="4">SctQ</fullName>
    </submittedName>
</protein>
<comment type="similarity">
    <text evidence="1">Belongs to the FliN/MopA/SpaO family.</text>
</comment>
<feature type="compositionally biased region" description="Polar residues" evidence="2">
    <location>
        <begin position="44"/>
        <end position="53"/>
    </location>
</feature>
<name>Q3JLG5_BURP1</name>
<feature type="domain" description="Flagellar motor switch protein FliN-like C-terminal" evidence="3">
    <location>
        <begin position="357"/>
        <end position="427"/>
    </location>
</feature>
<dbReference type="Proteomes" id="UP000002700">
    <property type="component" value="Chromosome II"/>
</dbReference>
<evidence type="ECO:0000313" key="4">
    <source>
        <dbReference type="EMBL" id="ABA53434.1"/>
    </source>
</evidence>
<dbReference type="EMBL" id="CP000125">
    <property type="protein sequence ID" value="ABA53434.1"/>
    <property type="molecule type" value="Genomic_DNA"/>
</dbReference>
<dbReference type="HOGENOM" id="CLU_028386_0_0_4"/>
<dbReference type="GO" id="GO:0030254">
    <property type="term" value="P:protein secretion by the type III secretion system"/>
    <property type="evidence" value="ECO:0007669"/>
    <property type="project" value="InterPro"/>
</dbReference>
<dbReference type="NCBIfam" id="TIGR02551">
    <property type="entry name" value="SpaO_YscQ"/>
    <property type="match status" value="1"/>
</dbReference>
<proteinExistence type="inferred from homology"/>
<dbReference type="PANTHER" id="PTHR30034">
    <property type="entry name" value="FLAGELLAR MOTOR SWITCH PROTEIN FLIM"/>
    <property type="match status" value="1"/>
</dbReference>
<dbReference type="Gene3D" id="2.30.330.10">
    <property type="entry name" value="SpoA-like"/>
    <property type="match status" value="1"/>
</dbReference>
<dbReference type="GO" id="GO:0071978">
    <property type="term" value="P:bacterial-type flagellum-dependent swarming motility"/>
    <property type="evidence" value="ECO:0007669"/>
    <property type="project" value="TreeGrafter"/>
</dbReference>
<dbReference type="InterPro" id="IPR036429">
    <property type="entry name" value="SpoA-like_sf"/>
</dbReference>
<dbReference type="InterPro" id="IPR013385">
    <property type="entry name" value="T3SS_SpaO/YscQ/SpaO"/>
</dbReference>
<dbReference type="GO" id="GO:0050918">
    <property type="term" value="P:positive chemotaxis"/>
    <property type="evidence" value="ECO:0007669"/>
    <property type="project" value="TreeGrafter"/>
</dbReference>
<dbReference type="AlphaFoldDB" id="Q3JLG5"/>
<dbReference type="InterPro" id="IPR001543">
    <property type="entry name" value="FliN-like_C"/>
</dbReference>
<sequence>MVIRSQRMASPFSVDPNADPPCGVATRQPGNRSNAFDGPANRSAPPQSTARQNAATGIAPLSPVRVEPAVARASRTVFDARLEALAASVSGLASWHVSVVDNAHVFIDRLVDAAVIELSIGPSGGMGGFPLFIAIDLDAHPDLGIAAYPERDAVCAHREASESVALRQAVSGILLEPLVKCLDRFGLCSPSVVSITRPRPVDRAGDWRDQPAVELTLALDERRVACAISLPMRGYDIVDALLRTQPTPRKPAMSIPGALIIGARPLAVDTLNVLEAGDVLLRGLFPHFNATLLSTGTRATESLRAVAAWGARGHVRLHAAVQVDVRSFVISKELSMSEEVDQASAGLGVVTTDEPTRIGELELPVQFEIDTVSLPIDQLSALEPGYVIELPVAVTDARLRLVVHGQTVGYGELVAVGEHLGVRIIRMAHRHGTVQ</sequence>
<feature type="region of interest" description="Disordered" evidence="2">
    <location>
        <begin position="1"/>
        <end position="53"/>
    </location>
</feature>
<dbReference type="PANTHER" id="PTHR30034:SF6">
    <property type="entry name" value="YOP PROTEINS TRANSLOCATION PROTEIN Q"/>
    <property type="match status" value="1"/>
</dbReference>
<reference evidence="4 5" key="1">
    <citation type="submission" date="2005-09" db="EMBL/GenBank/DDBJ databases">
        <authorList>
            <person name="Woods D.E."/>
            <person name="Nierman W.C."/>
        </authorList>
    </citation>
    <scope>NUCLEOTIDE SEQUENCE [LARGE SCALE GENOMIC DNA]</scope>
    <source>
        <strain evidence="4 5">1710b</strain>
    </source>
</reference>
<dbReference type="KEGG" id="bpm:BURPS1710b_A0429"/>
<evidence type="ECO:0000256" key="1">
    <source>
        <dbReference type="ARBA" id="ARBA00009226"/>
    </source>
</evidence>
<evidence type="ECO:0000313" key="5">
    <source>
        <dbReference type="Proteomes" id="UP000002700"/>
    </source>
</evidence>
<dbReference type="EnsemblBacteria" id="ABA53434">
    <property type="protein sequence ID" value="ABA53434"/>
    <property type="gene ID" value="BURPS1710b_A0429"/>
</dbReference>
<accession>Q3JLG5</accession>
<evidence type="ECO:0000259" key="3">
    <source>
        <dbReference type="Pfam" id="PF01052"/>
    </source>
</evidence>
<dbReference type="Pfam" id="PF01052">
    <property type="entry name" value="FliMN_C"/>
    <property type="match status" value="1"/>
</dbReference>
<evidence type="ECO:0000256" key="2">
    <source>
        <dbReference type="SAM" id="MobiDB-lite"/>
    </source>
</evidence>
<gene>
    <name evidence="4" type="primary">sctQ</name>
    <name evidence="4" type="ordered locus">BURPS1710b_A0429</name>
</gene>
<dbReference type="SUPFAM" id="SSF101801">
    <property type="entry name" value="Surface presentation of antigens (SPOA)"/>
    <property type="match status" value="1"/>
</dbReference>
<organism evidence="4 5">
    <name type="scientific">Burkholderia pseudomallei (strain 1710b)</name>
    <dbReference type="NCBI Taxonomy" id="320372"/>
    <lineage>
        <taxon>Bacteria</taxon>
        <taxon>Pseudomonadati</taxon>
        <taxon>Pseudomonadota</taxon>
        <taxon>Betaproteobacteria</taxon>
        <taxon>Burkholderiales</taxon>
        <taxon>Burkholderiaceae</taxon>
        <taxon>Burkholderia</taxon>
        <taxon>pseudomallei group</taxon>
    </lineage>
</organism>